<keyword evidence="8 11" id="KW-1133">Transmembrane helix</keyword>
<gene>
    <name evidence="14" type="ORF">TrLO_g3089</name>
</gene>
<dbReference type="OrthoDB" id="6500128at2759"/>
<dbReference type="Gene3D" id="1.20.1560.10">
    <property type="entry name" value="ABC transporter type 1, transmembrane domain"/>
    <property type="match status" value="2"/>
</dbReference>
<feature type="transmembrane region" description="Helical" evidence="11">
    <location>
        <begin position="940"/>
        <end position="964"/>
    </location>
</feature>
<dbReference type="PROSITE" id="PS50929">
    <property type="entry name" value="ABC_TM1F"/>
    <property type="match status" value="2"/>
</dbReference>
<evidence type="ECO:0000256" key="8">
    <source>
        <dbReference type="ARBA" id="ARBA00022989"/>
    </source>
</evidence>
<evidence type="ECO:0000313" key="14">
    <source>
        <dbReference type="EMBL" id="GMI05469.1"/>
    </source>
</evidence>
<keyword evidence="15" id="KW-1185">Reference proteome</keyword>
<dbReference type="SUPFAM" id="SSF90123">
    <property type="entry name" value="ABC transporter transmembrane region"/>
    <property type="match status" value="2"/>
</dbReference>
<keyword evidence="9 11" id="KW-0472">Membrane</keyword>
<dbReference type="CDD" id="cd18577">
    <property type="entry name" value="ABC_6TM_Pgp_ABCB1_D1_like"/>
    <property type="match status" value="1"/>
</dbReference>
<organism evidence="14 15">
    <name type="scientific">Triparma laevis f. longispina</name>
    <dbReference type="NCBI Taxonomy" id="1714387"/>
    <lineage>
        <taxon>Eukaryota</taxon>
        <taxon>Sar</taxon>
        <taxon>Stramenopiles</taxon>
        <taxon>Ochrophyta</taxon>
        <taxon>Bolidophyceae</taxon>
        <taxon>Parmales</taxon>
        <taxon>Triparmaceae</taxon>
        <taxon>Triparma</taxon>
    </lineage>
</organism>
<dbReference type="InterPro" id="IPR017871">
    <property type="entry name" value="ABC_transporter-like_CS"/>
</dbReference>
<evidence type="ECO:0000313" key="15">
    <source>
        <dbReference type="Proteomes" id="UP001165122"/>
    </source>
</evidence>
<dbReference type="InterPro" id="IPR027417">
    <property type="entry name" value="P-loop_NTPase"/>
</dbReference>
<accession>A0A9W7F6T8</accession>
<evidence type="ECO:0000259" key="12">
    <source>
        <dbReference type="PROSITE" id="PS50893"/>
    </source>
</evidence>
<keyword evidence="3 11" id="KW-0812">Transmembrane</keyword>
<dbReference type="CDD" id="cd18578">
    <property type="entry name" value="ABC_6TM_Pgp_ABCB1_D2_like"/>
    <property type="match status" value="1"/>
</dbReference>
<name>A0A9W7F6T8_9STRA</name>
<dbReference type="PANTHER" id="PTHR43394">
    <property type="entry name" value="ATP-DEPENDENT PERMEASE MDL1, MITOCHONDRIAL"/>
    <property type="match status" value="1"/>
</dbReference>
<comment type="caution">
    <text evidence="14">The sequence shown here is derived from an EMBL/GenBank/DDBJ whole genome shotgun (WGS) entry which is preliminary data.</text>
</comment>
<feature type="transmembrane region" description="Helical" evidence="11">
    <location>
        <begin position="1229"/>
        <end position="1252"/>
    </location>
</feature>
<feature type="transmembrane region" description="Helical" evidence="11">
    <location>
        <begin position="1017"/>
        <end position="1035"/>
    </location>
</feature>
<dbReference type="SUPFAM" id="SSF52540">
    <property type="entry name" value="P-loop containing nucleoside triphosphate hydrolases"/>
    <property type="match status" value="2"/>
</dbReference>
<dbReference type="InterPro" id="IPR039421">
    <property type="entry name" value="Type_1_exporter"/>
</dbReference>
<dbReference type="GO" id="GO:0005524">
    <property type="term" value="F:ATP binding"/>
    <property type="evidence" value="ECO:0007669"/>
    <property type="project" value="UniProtKB-KW"/>
</dbReference>
<feature type="transmembrane region" description="Helical" evidence="11">
    <location>
        <begin position="1096"/>
        <end position="1128"/>
    </location>
</feature>
<dbReference type="SMART" id="SM00382">
    <property type="entry name" value="AAA"/>
    <property type="match status" value="2"/>
</dbReference>
<dbReference type="InterPro" id="IPR003593">
    <property type="entry name" value="AAA+_ATPase"/>
</dbReference>
<evidence type="ECO:0000259" key="13">
    <source>
        <dbReference type="PROSITE" id="PS50929"/>
    </source>
</evidence>
<proteinExistence type="predicted"/>
<feature type="transmembrane region" description="Helical" evidence="11">
    <location>
        <begin position="1194"/>
        <end position="1217"/>
    </location>
</feature>
<feature type="transmembrane region" description="Helical" evidence="11">
    <location>
        <begin position="160"/>
        <end position="177"/>
    </location>
</feature>
<dbReference type="Proteomes" id="UP001165122">
    <property type="component" value="Unassembled WGS sequence"/>
</dbReference>
<dbReference type="GO" id="GO:0015421">
    <property type="term" value="F:ABC-type oligopeptide transporter activity"/>
    <property type="evidence" value="ECO:0007669"/>
    <property type="project" value="TreeGrafter"/>
</dbReference>
<dbReference type="Pfam" id="PF00664">
    <property type="entry name" value="ABC_membrane"/>
    <property type="match status" value="2"/>
</dbReference>
<comment type="subcellular location">
    <subcellularLocation>
        <location evidence="1">Membrane</location>
        <topology evidence="1">Multi-pass membrane protein</topology>
    </subcellularLocation>
</comment>
<feature type="domain" description="ABC transporter" evidence="12">
    <location>
        <begin position="356"/>
        <end position="601"/>
    </location>
</feature>
<dbReference type="InterPro" id="IPR003439">
    <property type="entry name" value="ABC_transporter-like_ATP-bd"/>
</dbReference>
<dbReference type="CDD" id="cd03249">
    <property type="entry name" value="ABC_MTABC3_MDL1_MDL2"/>
    <property type="match status" value="1"/>
</dbReference>
<feature type="domain" description="ABC transmembrane type-1" evidence="13">
    <location>
        <begin position="942"/>
        <end position="1260"/>
    </location>
</feature>
<evidence type="ECO:0000256" key="2">
    <source>
        <dbReference type="ARBA" id="ARBA00022448"/>
    </source>
</evidence>
<evidence type="ECO:0000256" key="11">
    <source>
        <dbReference type="SAM" id="Phobius"/>
    </source>
</evidence>
<evidence type="ECO:0000256" key="1">
    <source>
        <dbReference type="ARBA" id="ARBA00004141"/>
    </source>
</evidence>
<dbReference type="GO" id="GO:0090374">
    <property type="term" value="P:oligopeptide export from mitochondrion"/>
    <property type="evidence" value="ECO:0007669"/>
    <property type="project" value="TreeGrafter"/>
</dbReference>
<feature type="transmembrane region" description="Helical" evidence="11">
    <location>
        <begin position="12"/>
        <end position="38"/>
    </location>
</feature>
<dbReference type="InterPro" id="IPR011527">
    <property type="entry name" value="ABC1_TM_dom"/>
</dbReference>
<dbReference type="PROSITE" id="PS00211">
    <property type="entry name" value="ABC_TRANSPORTER_1"/>
    <property type="match status" value="2"/>
</dbReference>
<evidence type="ECO:0000256" key="6">
    <source>
        <dbReference type="ARBA" id="ARBA00022840"/>
    </source>
</evidence>
<dbReference type="PROSITE" id="PS50893">
    <property type="entry name" value="ABC_TRANSPORTER_2"/>
    <property type="match status" value="2"/>
</dbReference>
<feature type="domain" description="ABC transmembrane type-1" evidence="13">
    <location>
        <begin position="17"/>
        <end position="321"/>
    </location>
</feature>
<keyword evidence="4" id="KW-0677">Repeat</keyword>
<feature type="domain" description="ABC transporter" evidence="12">
    <location>
        <begin position="644"/>
        <end position="882"/>
    </location>
</feature>
<evidence type="ECO:0000256" key="7">
    <source>
        <dbReference type="ARBA" id="ARBA00022967"/>
    </source>
</evidence>
<keyword evidence="5" id="KW-0547">Nucleotide-binding</keyword>
<feature type="transmembrane region" description="Helical" evidence="11">
    <location>
        <begin position="58"/>
        <end position="80"/>
    </location>
</feature>
<sequence>MLSLYYKAPLSCTVYTVMGLIAAVANGCVYPALAYIYGQSFQDLAAGGGNDPADVNRTVFYFLGAGGVSLVAGSIQTYCFEVSAEALTMNLRGAWLAALLRQDISFYDMSKVTELPTTIMESLITYRKAVGAKMGQGVQFTTMTLGGFAVAFVFSWNVTLVTLATIPLLGASGYWLVSVNQNAKKATQEEYSKAGSVALTSLLNLKTILSLNGLMHFVGLYEQSTTSAKAAGVKRGIRAGLANGCFFGSFVLMYLIITLYGAYVLYTQISNDECSPSGATGSQFASKCSTSAANVFAALLGVAFAGQGFGQVGTWIESVSAATTAIKPALAVITSKPTINTNTASNTALSTSVPTIVFKDVTFAYPTRPTTKVLSNFNLTILPGQTVALVGPSGSGKSTVVQLLSRFYDPDEGAITFDGVNIREINVKELRRLIGMVAQEPILFSTSIKENIARGSIEGDVLEVDDEKIIEAANKANATSFITEFPEKFDTLCGEGGGSQMSGGQRQRICIARALLKNPKILICDEATSALDRDSEIIVQRAIDDSILANSSASSVVIAHRLSTIQSVDVIVAIKDGAVVEQGPHDELLKQKGLYYELYAQQNVTPQTTPVPSRNPSATNLALLDDEDNWDPIVNENVNDHAQIAFKNVWFSYPSRLESTVLNGFSLGIMKGQTVALVGKSGCGKSTCVSLLERFYDVDVGSITINGVDIRSIKLSDLRERISFVGQEPKLFDATIAENIRFGKPNATTEDIQEAARSANAHKFIMSFPLGYDTPLGETTQLSGGQKQRIAIARALISKPSILLLDEPTSALDAASEAVVQEALQNVMKANGGMTVLVVSHRISTIRDCEIIAVLQGGRLVEFGNHEELVARNGKYAKIIGEGEGDVIVGGEERKIDNKDKQPVVNAEDEAEELPVPEIADPAKFRKDVYALFLPNDTKWIVLTFIGAILAGLVFPFWGTVFSLMISLLFQNVYTCDDVNINEPKLPSFPNGLGQFGTCANYYETTSTSMRNDSYTIVAYWSGLCACSVIGYAFLLGAGGKVSENINKRIRDRSFRKLLSLEPGYHDVHKIGSTTTRLAEDAALLKEFTLTPITSILLSLASVLVGVGIALAYMWPLALISIACIPIMGFATNIEMQMTLGTGDDEIKGGEGSGVIITESLSNVRTVYSLGIEQLLWSEFMKKSRVTGVKKRSFVAGLTAGSSIMIQQAVNALSFWAGGVFLRNYPDSFTFEGFLISLFSLLFALFGLGAAVEGFKDRDKARAAAGRVLDLLNMESKIDSIGEAEGGGEIKKEREHVENGI</sequence>
<keyword evidence="2" id="KW-0813">Transport</keyword>
<keyword evidence="7" id="KW-1278">Translocase</keyword>
<dbReference type="GO" id="GO:0016887">
    <property type="term" value="F:ATP hydrolysis activity"/>
    <property type="evidence" value="ECO:0007669"/>
    <property type="project" value="InterPro"/>
</dbReference>
<feature type="transmembrane region" description="Helical" evidence="11">
    <location>
        <begin position="244"/>
        <end position="266"/>
    </location>
</feature>
<evidence type="ECO:0000256" key="5">
    <source>
        <dbReference type="ARBA" id="ARBA00022741"/>
    </source>
</evidence>
<protein>
    <submittedName>
        <fullName evidence="14">Uncharacterized protein</fullName>
    </submittedName>
</protein>
<dbReference type="FunFam" id="3.40.50.300:FF:000836">
    <property type="entry name" value="ABC transporter B family member 25"/>
    <property type="match status" value="1"/>
</dbReference>
<dbReference type="EMBL" id="BRXW01000087">
    <property type="protein sequence ID" value="GMI05469.1"/>
    <property type="molecule type" value="Genomic_DNA"/>
</dbReference>
<dbReference type="GO" id="GO:0005743">
    <property type="term" value="C:mitochondrial inner membrane"/>
    <property type="evidence" value="ECO:0007669"/>
    <property type="project" value="TreeGrafter"/>
</dbReference>
<reference evidence="15" key="1">
    <citation type="journal article" date="2023" name="Commun. Biol.">
        <title>Genome analysis of Parmales, the sister group of diatoms, reveals the evolutionary specialization of diatoms from phago-mixotrophs to photoautotrophs.</title>
        <authorList>
            <person name="Ban H."/>
            <person name="Sato S."/>
            <person name="Yoshikawa S."/>
            <person name="Yamada K."/>
            <person name="Nakamura Y."/>
            <person name="Ichinomiya M."/>
            <person name="Sato N."/>
            <person name="Blanc-Mathieu R."/>
            <person name="Endo H."/>
            <person name="Kuwata A."/>
            <person name="Ogata H."/>
        </authorList>
    </citation>
    <scope>NUCLEOTIDE SEQUENCE [LARGE SCALE GENOMIC DNA]</scope>
    <source>
        <strain evidence="15">NIES 3700</strain>
    </source>
</reference>
<dbReference type="Gene3D" id="3.40.50.300">
    <property type="entry name" value="P-loop containing nucleotide triphosphate hydrolases"/>
    <property type="match status" value="2"/>
</dbReference>
<evidence type="ECO:0000256" key="3">
    <source>
        <dbReference type="ARBA" id="ARBA00022692"/>
    </source>
</evidence>
<dbReference type="Pfam" id="PF00005">
    <property type="entry name" value="ABC_tran"/>
    <property type="match status" value="2"/>
</dbReference>
<evidence type="ECO:0000256" key="4">
    <source>
        <dbReference type="ARBA" id="ARBA00022737"/>
    </source>
</evidence>
<evidence type="ECO:0000256" key="10">
    <source>
        <dbReference type="ARBA" id="ARBA00023180"/>
    </source>
</evidence>
<dbReference type="InterPro" id="IPR036640">
    <property type="entry name" value="ABC1_TM_sf"/>
</dbReference>
<keyword evidence="10" id="KW-0325">Glycoprotein</keyword>
<dbReference type="PANTHER" id="PTHR43394:SF1">
    <property type="entry name" value="ATP-BINDING CASSETTE SUB-FAMILY B MEMBER 10, MITOCHONDRIAL"/>
    <property type="match status" value="1"/>
</dbReference>
<evidence type="ECO:0000256" key="9">
    <source>
        <dbReference type="ARBA" id="ARBA00023136"/>
    </source>
</evidence>
<keyword evidence="6" id="KW-0067">ATP-binding</keyword>
<dbReference type="FunFam" id="3.40.50.300:FF:000479">
    <property type="entry name" value="Multidrug resistance protein 1A"/>
    <property type="match status" value="1"/>
</dbReference>